<feature type="domain" description="CRIB" evidence="2">
    <location>
        <begin position="31"/>
        <end position="44"/>
    </location>
</feature>
<feature type="compositionally biased region" description="Basic and acidic residues" evidence="1">
    <location>
        <begin position="80"/>
        <end position="91"/>
    </location>
</feature>
<dbReference type="PANTHER" id="PTHR46325:SF20">
    <property type="entry name" value="CRIB DOMAIN-CONTAINING PROTEIN RIC10"/>
    <property type="match status" value="1"/>
</dbReference>
<organism evidence="3">
    <name type="scientific">Davidia involucrata</name>
    <name type="common">Dove tree</name>
    <dbReference type="NCBI Taxonomy" id="16924"/>
    <lineage>
        <taxon>Eukaryota</taxon>
        <taxon>Viridiplantae</taxon>
        <taxon>Streptophyta</taxon>
        <taxon>Embryophyta</taxon>
        <taxon>Tracheophyta</taxon>
        <taxon>Spermatophyta</taxon>
        <taxon>Magnoliopsida</taxon>
        <taxon>eudicotyledons</taxon>
        <taxon>Gunneridae</taxon>
        <taxon>Pentapetalae</taxon>
        <taxon>asterids</taxon>
        <taxon>Cornales</taxon>
        <taxon>Nyssaceae</taxon>
        <taxon>Davidia</taxon>
    </lineage>
</organism>
<dbReference type="CDD" id="cd00132">
    <property type="entry name" value="CRIB"/>
    <property type="match status" value="1"/>
</dbReference>
<dbReference type="PROSITE" id="PS50108">
    <property type="entry name" value="CRIB"/>
    <property type="match status" value="1"/>
</dbReference>
<reference evidence="3" key="1">
    <citation type="submission" date="2019-08" db="EMBL/GenBank/DDBJ databases">
        <title>Reference gene set and small RNA set construction with multiple tissues from Davidia involucrata Baill.</title>
        <authorList>
            <person name="Yang H."/>
            <person name="Zhou C."/>
            <person name="Li G."/>
            <person name="Wang J."/>
            <person name="Gao P."/>
            <person name="Wang M."/>
            <person name="Wang R."/>
            <person name="Zhao Y."/>
        </authorList>
    </citation>
    <scope>NUCLEOTIDE SEQUENCE</scope>
    <source>
        <tissue evidence="3">Mixed with DoveR01_LX</tissue>
    </source>
</reference>
<gene>
    <name evidence="3" type="ORF">Din_048079</name>
</gene>
<protein>
    <recommendedName>
        <fullName evidence="2">CRIB domain-containing protein</fullName>
    </recommendedName>
</protein>
<dbReference type="EMBL" id="GHES01048079">
    <property type="protein sequence ID" value="MPA78638.1"/>
    <property type="molecule type" value="Transcribed_RNA"/>
</dbReference>
<dbReference type="Gene3D" id="3.90.810.10">
    <property type="entry name" value="CRIB domain"/>
    <property type="match status" value="1"/>
</dbReference>
<proteinExistence type="predicted"/>
<accession>A0A5B7CCI2</accession>
<dbReference type="InterPro" id="IPR036936">
    <property type="entry name" value="CRIB_dom_sf"/>
</dbReference>
<sequence>MGTKMKGILKGLRYISQIFDDDDDKEPEMQIGHPTDVKHVAHIGWDGPSIDSPSWMKEFNSPQGSQSGPLNVNGEIQENPEIKWVSEDSNRRSSRAQNTPARGPKPSRHQSLPDGSLASESITRDPSTKPRHSRRHQSTGGTSKDSLDSTKPNGQDSSLGSESSQNPPRKSVRKKSKESVSGGSTRPSRSSRSKATTSSTYTSPFSDPGPGPGSLSVSNSNELCQTSSLKPLVQEEEKDRNGIS</sequence>
<feature type="compositionally biased region" description="Polar residues" evidence="1">
    <location>
        <begin position="138"/>
        <end position="168"/>
    </location>
</feature>
<dbReference type="PANTHER" id="PTHR46325">
    <property type="entry name" value="CRIB DOMAIN-CONTAINING PROTEIN RIC8"/>
    <property type="match status" value="1"/>
</dbReference>
<dbReference type="InterPro" id="IPR000095">
    <property type="entry name" value="CRIB_dom"/>
</dbReference>
<dbReference type="Pfam" id="PF00786">
    <property type="entry name" value="PBD"/>
    <property type="match status" value="1"/>
</dbReference>
<feature type="compositionally biased region" description="Polar residues" evidence="1">
    <location>
        <begin position="60"/>
        <end position="76"/>
    </location>
</feature>
<name>A0A5B7CCI2_DAVIN</name>
<evidence type="ECO:0000256" key="1">
    <source>
        <dbReference type="SAM" id="MobiDB-lite"/>
    </source>
</evidence>
<evidence type="ECO:0000259" key="2">
    <source>
        <dbReference type="PROSITE" id="PS50108"/>
    </source>
</evidence>
<feature type="compositionally biased region" description="Low complexity" evidence="1">
    <location>
        <begin position="179"/>
        <end position="220"/>
    </location>
</feature>
<dbReference type="SMART" id="SM00285">
    <property type="entry name" value="PBD"/>
    <property type="match status" value="1"/>
</dbReference>
<dbReference type="AlphaFoldDB" id="A0A5B7CCI2"/>
<feature type="compositionally biased region" description="Basic and acidic residues" evidence="1">
    <location>
        <begin position="233"/>
        <end position="244"/>
    </location>
</feature>
<feature type="region of interest" description="Disordered" evidence="1">
    <location>
        <begin position="21"/>
        <end position="244"/>
    </location>
</feature>
<evidence type="ECO:0000313" key="3">
    <source>
        <dbReference type="EMBL" id="MPA78638.1"/>
    </source>
</evidence>